<dbReference type="EMBL" id="JAARRM010000001">
    <property type="protein sequence ID" value="MBC1520290.1"/>
    <property type="molecule type" value="Genomic_DNA"/>
</dbReference>
<dbReference type="AlphaFoldDB" id="A0A841ZMR2"/>
<feature type="transmembrane region" description="Helical" evidence="1">
    <location>
        <begin position="234"/>
        <end position="266"/>
    </location>
</feature>
<dbReference type="RefSeq" id="WP_185371877.1">
    <property type="nucleotide sequence ID" value="NZ_JAARRM010000001.1"/>
</dbReference>
<feature type="transmembrane region" description="Helical" evidence="1">
    <location>
        <begin position="22"/>
        <end position="45"/>
    </location>
</feature>
<feature type="transmembrane region" description="Helical" evidence="1">
    <location>
        <begin position="66"/>
        <end position="86"/>
    </location>
</feature>
<name>A0A841ZMR2_9LIST</name>
<evidence type="ECO:0000256" key="1">
    <source>
        <dbReference type="SAM" id="Phobius"/>
    </source>
</evidence>
<sequence length="299" mass="33975">MVLGHVKWFTTVEPVRNSLAEIWNPATIFYFILSIIFIFFFYLATPYLSKSTFLSGSSIQRVNRETVFRVGIGLAIAISMLTKHVLVPDVGGSLILYILMGIAALMLFIPTEITQITGLFSILLLFIWDVVELGIHCSIDYLFYIGIMITLFAFITDRNELKVRPLEILTGLSLLWVAAEKLVYSNMSLDIVHHYGLYTFGFSQEHFVVCAAFVEMVIGFVLITGYFRKIISFILTLVFLATNLIFGLSEILAHMPLHIIFIYLILNQEKIKNSPHNLVKTCLMVICYTIAVIVVVFLY</sequence>
<proteinExistence type="predicted"/>
<gene>
    <name evidence="2" type="ORF">HB912_01360</name>
</gene>
<keyword evidence="1" id="KW-0812">Transmembrane</keyword>
<organism evidence="2 3">
    <name type="scientific">Listeria aquatica</name>
    <dbReference type="NCBI Taxonomy" id="1494960"/>
    <lineage>
        <taxon>Bacteria</taxon>
        <taxon>Bacillati</taxon>
        <taxon>Bacillota</taxon>
        <taxon>Bacilli</taxon>
        <taxon>Bacillales</taxon>
        <taxon>Listeriaceae</taxon>
        <taxon>Listeria</taxon>
    </lineage>
</organism>
<feature type="transmembrane region" description="Helical" evidence="1">
    <location>
        <begin position="206"/>
        <end position="227"/>
    </location>
</feature>
<feature type="transmembrane region" description="Helical" evidence="1">
    <location>
        <begin position="278"/>
        <end position="298"/>
    </location>
</feature>
<feature type="transmembrane region" description="Helical" evidence="1">
    <location>
        <begin position="92"/>
        <end position="109"/>
    </location>
</feature>
<accession>A0A841ZMR2</accession>
<evidence type="ECO:0000313" key="2">
    <source>
        <dbReference type="EMBL" id="MBC1520290.1"/>
    </source>
</evidence>
<feature type="transmembrane region" description="Helical" evidence="1">
    <location>
        <begin position="141"/>
        <end position="156"/>
    </location>
</feature>
<reference evidence="2 3" key="1">
    <citation type="submission" date="2020-03" db="EMBL/GenBank/DDBJ databases">
        <title>Soil Listeria distribution.</title>
        <authorList>
            <person name="Liao J."/>
            <person name="Wiedmann M."/>
        </authorList>
    </citation>
    <scope>NUCLEOTIDE SEQUENCE [LARGE SCALE GENOMIC DNA]</scope>
    <source>
        <strain evidence="2 3">FSL L7-1507</strain>
    </source>
</reference>
<keyword evidence="1" id="KW-1133">Transmembrane helix</keyword>
<protein>
    <submittedName>
        <fullName evidence="2">Uncharacterized protein</fullName>
    </submittedName>
</protein>
<comment type="caution">
    <text evidence="2">The sequence shown here is derived from an EMBL/GenBank/DDBJ whole genome shotgun (WGS) entry which is preliminary data.</text>
</comment>
<keyword evidence="1" id="KW-0472">Membrane</keyword>
<dbReference type="Proteomes" id="UP000559885">
    <property type="component" value="Unassembled WGS sequence"/>
</dbReference>
<evidence type="ECO:0000313" key="3">
    <source>
        <dbReference type="Proteomes" id="UP000559885"/>
    </source>
</evidence>